<dbReference type="Proteomes" id="UP001217918">
    <property type="component" value="Unassembled WGS sequence"/>
</dbReference>
<dbReference type="SUPFAM" id="SSF49344">
    <property type="entry name" value="CBD9-like"/>
    <property type="match status" value="1"/>
</dbReference>
<feature type="chain" id="PRO_5042207144" description="Cellobiose dehydrogenase-like cytochrome domain-containing protein" evidence="1">
    <location>
        <begin position="19"/>
        <end position="262"/>
    </location>
</feature>
<comment type="caution">
    <text evidence="3">The sequence shown here is derived from an EMBL/GenBank/DDBJ whole genome shotgun (WGS) entry which is preliminary data.</text>
</comment>
<dbReference type="Gene3D" id="2.60.40.1210">
    <property type="entry name" value="Cellobiose dehydrogenase, cytochrome domain"/>
    <property type="match status" value="1"/>
</dbReference>
<name>A0AAD9HYE1_9PEZI</name>
<dbReference type="PANTHER" id="PTHR47190">
    <property type="entry name" value="DEHYDROGENASE, PUTATIVE-RELATED"/>
    <property type="match status" value="1"/>
</dbReference>
<sequence length="262" mass="27109">MFFSPCFALAALTLVVSADDYPTAAPYTDAMSGITFAGWTDDAKEGAGSMTKSGIALSTDSGTDLIGQVIAPISASGWASIILGDKMNGPLEVVAWPNGKSVVLGARVSTGYKVSDTKVYSKTKVTLTPIAKGTYINATHMSATFLCTGCLDSAVSFTKATPKATISWGFTKNAVAKPSDPTSALSDHTTDGEPYGNYDVDLKVAQQANFAQWAAMAGSGAGTGHEHGCRGTCGAAEAGLERLSRCIRAGCRPQGIERDDGR</sequence>
<dbReference type="PANTHER" id="PTHR47190:SF2">
    <property type="entry name" value="CELLOBIOSE DEHYDROGENASE (AFU_ORTHOLOGUE AFUA_2G17620)"/>
    <property type="match status" value="1"/>
</dbReference>
<dbReference type="CDD" id="cd09630">
    <property type="entry name" value="CDH_like_cytochrome"/>
    <property type="match status" value="1"/>
</dbReference>
<gene>
    <name evidence="3" type="ORF">P8C59_000983</name>
</gene>
<dbReference type="EMBL" id="JAQQPM010000001">
    <property type="protein sequence ID" value="KAK2067225.1"/>
    <property type="molecule type" value="Genomic_DNA"/>
</dbReference>
<reference evidence="3" key="1">
    <citation type="journal article" date="2023" name="Mol. Plant Microbe Interact.">
        <title>Elucidating the Obligate Nature and Biological Capacity of an Invasive Fungal Corn Pathogen.</title>
        <authorList>
            <person name="MacCready J.S."/>
            <person name="Roggenkamp E.M."/>
            <person name="Gdanetz K."/>
            <person name="Chilvers M.I."/>
        </authorList>
    </citation>
    <scope>NUCLEOTIDE SEQUENCE</scope>
    <source>
        <strain evidence="3">PM02</strain>
    </source>
</reference>
<feature type="signal peptide" evidence="1">
    <location>
        <begin position="1"/>
        <end position="18"/>
    </location>
</feature>
<proteinExistence type="predicted"/>
<accession>A0AAD9HYE1</accession>
<evidence type="ECO:0000256" key="1">
    <source>
        <dbReference type="SAM" id="SignalP"/>
    </source>
</evidence>
<dbReference type="AlphaFoldDB" id="A0AAD9HYE1"/>
<evidence type="ECO:0000313" key="3">
    <source>
        <dbReference type="EMBL" id="KAK2067225.1"/>
    </source>
</evidence>
<keyword evidence="4" id="KW-1185">Reference proteome</keyword>
<keyword evidence="1" id="KW-0732">Signal</keyword>
<evidence type="ECO:0000259" key="2">
    <source>
        <dbReference type="Pfam" id="PF16010"/>
    </source>
</evidence>
<protein>
    <recommendedName>
        <fullName evidence="2">Cellobiose dehydrogenase-like cytochrome domain-containing protein</fullName>
    </recommendedName>
</protein>
<dbReference type="InterPro" id="IPR053208">
    <property type="entry name" value="GMC_Oxidoreductase_CD"/>
</dbReference>
<dbReference type="InterPro" id="IPR015920">
    <property type="entry name" value="Cellobiose_DH-like_cyt"/>
</dbReference>
<organism evidence="3 4">
    <name type="scientific">Phyllachora maydis</name>
    <dbReference type="NCBI Taxonomy" id="1825666"/>
    <lineage>
        <taxon>Eukaryota</taxon>
        <taxon>Fungi</taxon>
        <taxon>Dikarya</taxon>
        <taxon>Ascomycota</taxon>
        <taxon>Pezizomycotina</taxon>
        <taxon>Sordariomycetes</taxon>
        <taxon>Sordariomycetidae</taxon>
        <taxon>Phyllachorales</taxon>
        <taxon>Phyllachoraceae</taxon>
        <taxon>Phyllachora</taxon>
    </lineage>
</organism>
<evidence type="ECO:0000313" key="4">
    <source>
        <dbReference type="Proteomes" id="UP001217918"/>
    </source>
</evidence>
<feature type="domain" description="Cellobiose dehydrogenase-like cytochrome" evidence="2">
    <location>
        <begin position="27"/>
        <end position="212"/>
    </location>
</feature>
<dbReference type="Pfam" id="PF16010">
    <property type="entry name" value="CDH-cyt"/>
    <property type="match status" value="1"/>
</dbReference>